<proteinExistence type="predicted"/>
<keyword evidence="2" id="KW-1185">Reference proteome</keyword>
<protein>
    <submittedName>
        <fullName evidence="3">Uncharacterized protein</fullName>
    </submittedName>
</protein>
<evidence type="ECO:0000313" key="3">
    <source>
        <dbReference type="WBParaSite" id="PSU_v2.g19305.t1"/>
    </source>
</evidence>
<organism evidence="2 3">
    <name type="scientific">Panagrolaimus superbus</name>
    <dbReference type="NCBI Taxonomy" id="310955"/>
    <lineage>
        <taxon>Eukaryota</taxon>
        <taxon>Metazoa</taxon>
        <taxon>Ecdysozoa</taxon>
        <taxon>Nematoda</taxon>
        <taxon>Chromadorea</taxon>
        <taxon>Rhabditida</taxon>
        <taxon>Tylenchina</taxon>
        <taxon>Panagrolaimomorpha</taxon>
        <taxon>Panagrolaimoidea</taxon>
        <taxon>Panagrolaimidae</taxon>
        <taxon>Panagrolaimus</taxon>
    </lineage>
</organism>
<sequence length="338" mass="39900">MTSKKPFLSLQNDKYNFGNGKSIFDNDQYRNLNLNKHQRTPLNDIIRSKSSSSPDSRKSDLFNDNTMEESNDRLKTRKITNEFKIHDFSMEFDDSETEKDKKCDDKNCSTNSSTLSLRIASYENSIDAMNVNERNEFSSKWKNAKVADSIKTAQNPFVFPPQKQNERSKAEVMEFKASQELLNPQQRPVVKYPESESNDEEAEYEEIRKKSLQSRVVVVASKSKKSKTSEKEEMKLFEEKRKIRIEKERFKKHLTVFEKECHRAIELEKRILNEIRERINDGRVADTVLLDDLKYAQKRSFNALKEHSNVCKEYQALKDDENIIYQKLRDLDHREKKR</sequence>
<evidence type="ECO:0000256" key="1">
    <source>
        <dbReference type="SAM" id="MobiDB-lite"/>
    </source>
</evidence>
<reference evidence="3" key="1">
    <citation type="submission" date="2022-11" db="UniProtKB">
        <authorList>
            <consortium name="WormBaseParasite"/>
        </authorList>
    </citation>
    <scope>IDENTIFICATION</scope>
</reference>
<feature type="region of interest" description="Disordered" evidence="1">
    <location>
        <begin position="40"/>
        <end position="74"/>
    </location>
</feature>
<dbReference type="AlphaFoldDB" id="A0A914YPM2"/>
<dbReference type="WBParaSite" id="PSU_v2.g19305.t1">
    <property type="protein sequence ID" value="PSU_v2.g19305.t1"/>
    <property type="gene ID" value="PSU_v2.g19305"/>
</dbReference>
<accession>A0A914YPM2</accession>
<name>A0A914YPM2_9BILA</name>
<dbReference type="Proteomes" id="UP000887577">
    <property type="component" value="Unplaced"/>
</dbReference>
<evidence type="ECO:0000313" key="2">
    <source>
        <dbReference type="Proteomes" id="UP000887577"/>
    </source>
</evidence>